<sequence>MNLLSYDWIVLLITLFGTMFLIGELLVNMRGLFGVLGFGFITVYFYSFLTPDMFAIMMLVYILGLALIIIDGKVVNDGTLATIGATAMVIAVGFSAPDWVSGLYSVIGVLVGGAASLMFLKVFKRREMWTKIALSDQLSSEMGYNSMKETYSALIGQTGKAMTDMRPVGTIQIDEEEYSAISNGQWIYKGDEVKVASVDGTRILVKKLKGTE</sequence>
<dbReference type="InterPro" id="IPR052165">
    <property type="entry name" value="Membrane_assoc_protease"/>
</dbReference>
<evidence type="ECO:0000256" key="1">
    <source>
        <dbReference type="ARBA" id="ARBA00004141"/>
    </source>
</evidence>
<evidence type="ECO:0000313" key="7">
    <source>
        <dbReference type="EMBL" id="MFC7320896.1"/>
    </source>
</evidence>
<dbReference type="SUPFAM" id="SSF141322">
    <property type="entry name" value="NfeD domain-like"/>
    <property type="match status" value="1"/>
</dbReference>
<accession>A0ABW2K4B4</accession>
<keyword evidence="3 5" id="KW-1133">Transmembrane helix</keyword>
<keyword evidence="4 5" id="KW-0472">Membrane</keyword>
<keyword evidence="2 5" id="KW-0812">Transmembrane</keyword>
<feature type="transmembrane region" description="Helical" evidence="5">
    <location>
        <begin position="53"/>
        <end position="71"/>
    </location>
</feature>
<dbReference type="Gene3D" id="2.40.50.140">
    <property type="entry name" value="Nucleic acid-binding proteins"/>
    <property type="match status" value="1"/>
</dbReference>
<evidence type="ECO:0000256" key="2">
    <source>
        <dbReference type="ARBA" id="ARBA00022692"/>
    </source>
</evidence>
<dbReference type="EMBL" id="JBHTBY010000006">
    <property type="protein sequence ID" value="MFC7320896.1"/>
    <property type="molecule type" value="Genomic_DNA"/>
</dbReference>
<dbReference type="Proteomes" id="UP001596494">
    <property type="component" value="Unassembled WGS sequence"/>
</dbReference>
<evidence type="ECO:0000256" key="3">
    <source>
        <dbReference type="ARBA" id="ARBA00022989"/>
    </source>
</evidence>
<dbReference type="Pfam" id="PF01957">
    <property type="entry name" value="NfeD"/>
    <property type="match status" value="1"/>
</dbReference>
<organism evidence="7 8">
    <name type="scientific">Halobacillus campisalis</name>
    <dbReference type="NCBI Taxonomy" id="435909"/>
    <lineage>
        <taxon>Bacteria</taxon>
        <taxon>Bacillati</taxon>
        <taxon>Bacillota</taxon>
        <taxon>Bacilli</taxon>
        <taxon>Bacillales</taxon>
        <taxon>Bacillaceae</taxon>
        <taxon>Halobacillus</taxon>
    </lineage>
</organism>
<gene>
    <name evidence="7" type="ORF">ACFQMN_08395</name>
</gene>
<dbReference type="InterPro" id="IPR002810">
    <property type="entry name" value="NfeD-like_C"/>
</dbReference>
<feature type="transmembrane region" description="Helical" evidence="5">
    <location>
        <begin position="6"/>
        <end position="23"/>
    </location>
</feature>
<dbReference type="PANTHER" id="PTHR33507">
    <property type="entry name" value="INNER MEMBRANE PROTEIN YBBJ"/>
    <property type="match status" value="1"/>
</dbReference>
<dbReference type="RefSeq" id="WP_253934552.1">
    <property type="nucleotide sequence ID" value="NZ_JBHTBY010000006.1"/>
</dbReference>
<feature type="domain" description="NfeD-like C-terminal" evidence="6">
    <location>
        <begin position="152"/>
        <end position="207"/>
    </location>
</feature>
<comment type="caution">
    <text evidence="7">The sequence shown here is derived from an EMBL/GenBank/DDBJ whole genome shotgun (WGS) entry which is preliminary data.</text>
</comment>
<evidence type="ECO:0000259" key="6">
    <source>
        <dbReference type="Pfam" id="PF01957"/>
    </source>
</evidence>
<feature type="transmembrane region" description="Helical" evidence="5">
    <location>
        <begin position="30"/>
        <end position="47"/>
    </location>
</feature>
<evidence type="ECO:0000256" key="4">
    <source>
        <dbReference type="ARBA" id="ARBA00023136"/>
    </source>
</evidence>
<keyword evidence="8" id="KW-1185">Reference proteome</keyword>
<comment type="subcellular location">
    <subcellularLocation>
        <location evidence="1">Membrane</location>
        <topology evidence="1">Multi-pass membrane protein</topology>
    </subcellularLocation>
</comment>
<feature type="transmembrane region" description="Helical" evidence="5">
    <location>
        <begin position="102"/>
        <end position="123"/>
    </location>
</feature>
<reference evidence="8" key="1">
    <citation type="journal article" date="2019" name="Int. J. Syst. Evol. Microbiol.">
        <title>The Global Catalogue of Microorganisms (GCM) 10K type strain sequencing project: providing services to taxonomists for standard genome sequencing and annotation.</title>
        <authorList>
            <consortium name="The Broad Institute Genomics Platform"/>
            <consortium name="The Broad Institute Genome Sequencing Center for Infectious Disease"/>
            <person name="Wu L."/>
            <person name="Ma J."/>
        </authorList>
    </citation>
    <scope>NUCLEOTIDE SEQUENCE [LARGE SCALE GENOMIC DNA]</scope>
    <source>
        <strain evidence="8">CCUG 73951</strain>
    </source>
</reference>
<evidence type="ECO:0000313" key="8">
    <source>
        <dbReference type="Proteomes" id="UP001596494"/>
    </source>
</evidence>
<dbReference type="PANTHER" id="PTHR33507:SF3">
    <property type="entry name" value="INNER MEMBRANE PROTEIN YBBJ"/>
    <property type="match status" value="1"/>
</dbReference>
<name>A0ABW2K4B4_9BACI</name>
<protein>
    <submittedName>
        <fullName evidence="7">NfeD family protein</fullName>
    </submittedName>
</protein>
<dbReference type="InterPro" id="IPR012340">
    <property type="entry name" value="NA-bd_OB-fold"/>
</dbReference>
<feature type="transmembrane region" description="Helical" evidence="5">
    <location>
        <begin position="78"/>
        <end position="96"/>
    </location>
</feature>
<evidence type="ECO:0000256" key="5">
    <source>
        <dbReference type="SAM" id="Phobius"/>
    </source>
</evidence>
<proteinExistence type="predicted"/>